<name>A0A418WDK5_9PROT</name>
<proteinExistence type="predicted"/>
<feature type="transmembrane region" description="Helical" evidence="1">
    <location>
        <begin position="82"/>
        <end position="99"/>
    </location>
</feature>
<keyword evidence="1" id="KW-1133">Transmembrane helix</keyword>
<dbReference type="RefSeq" id="WP_119778703.1">
    <property type="nucleotide sequence ID" value="NZ_QYUK01000011.1"/>
</dbReference>
<keyword evidence="1" id="KW-0472">Membrane</keyword>
<evidence type="ECO:0000313" key="3">
    <source>
        <dbReference type="Proteomes" id="UP000284605"/>
    </source>
</evidence>
<comment type="caution">
    <text evidence="2">The sequence shown here is derived from an EMBL/GenBank/DDBJ whole genome shotgun (WGS) entry which is preliminary data.</text>
</comment>
<dbReference type="OrthoDB" id="5520804at2"/>
<feature type="transmembrane region" description="Helical" evidence="1">
    <location>
        <begin position="211"/>
        <end position="231"/>
    </location>
</feature>
<gene>
    <name evidence="2" type="ORF">D3874_14440</name>
</gene>
<feature type="transmembrane region" description="Helical" evidence="1">
    <location>
        <begin position="111"/>
        <end position="131"/>
    </location>
</feature>
<feature type="transmembrane region" description="Helical" evidence="1">
    <location>
        <begin position="281"/>
        <end position="300"/>
    </location>
</feature>
<keyword evidence="1" id="KW-0812">Transmembrane</keyword>
<organism evidence="2 3">
    <name type="scientific">Oleomonas cavernae</name>
    <dbReference type="NCBI Taxonomy" id="2320859"/>
    <lineage>
        <taxon>Bacteria</taxon>
        <taxon>Pseudomonadati</taxon>
        <taxon>Pseudomonadota</taxon>
        <taxon>Alphaproteobacteria</taxon>
        <taxon>Acetobacterales</taxon>
        <taxon>Acetobacteraceae</taxon>
        <taxon>Oleomonas</taxon>
    </lineage>
</organism>
<evidence type="ECO:0008006" key="4">
    <source>
        <dbReference type="Google" id="ProtNLM"/>
    </source>
</evidence>
<feature type="transmembrane region" description="Helical" evidence="1">
    <location>
        <begin position="143"/>
        <end position="163"/>
    </location>
</feature>
<dbReference type="Proteomes" id="UP000284605">
    <property type="component" value="Unassembled WGS sequence"/>
</dbReference>
<dbReference type="PANTHER" id="PTHR36840">
    <property type="entry name" value="BLL5714 PROTEIN"/>
    <property type="match status" value="1"/>
</dbReference>
<feature type="transmembrane region" description="Helical" evidence="1">
    <location>
        <begin position="21"/>
        <end position="42"/>
    </location>
</feature>
<protein>
    <recommendedName>
        <fullName evidence="4">Low temperature requirement protein A</fullName>
    </recommendedName>
</protein>
<reference evidence="2 3" key="1">
    <citation type="submission" date="2018-09" db="EMBL/GenBank/DDBJ databases">
        <authorList>
            <person name="Zhu H."/>
        </authorList>
    </citation>
    <scope>NUCLEOTIDE SEQUENCE [LARGE SCALE GENOMIC DNA]</scope>
    <source>
        <strain evidence="2 3">K1W22B-8</strain>
    </source>
</reference>
<sequence>MGRSGEHSSVLRQRKPHEHGRVTFVELFFDLVFVFAVTQLSHSLLKHFTPLGALETALLLMAVWWVWIYTSWVTNWLDPDKPAVRLMLFGLMLAGLLLSTSLPEAFEARGLLFAGAYVAMQLGRSLFMLWALKPHSPGNFRNFQRISIWLAVSGAVWLAGGLAEGETRLALWVVALAIEYAGPSQGFRVPGLGRSMTSDWDVEGGHLAERCALFVIIALGESILVTGATFAELAADPVTISAFLASFIGSVAMWWIYFNIGAERGSHHIASAEDPGRIARLGYTYIHLLLVAGIIVTAVADEFVLAHPTGHGEPGVTAVVIGGPALYLLGNMLFKRLSAPNLPLSHLVGLGLLALLVPAGFFTSPLLLSAATTVVLVAVGIWEGLSLRTPAASGTLSPP</sequence>
<dbReference type="Pfam" id="PF06772">
    <property type="entry name" value="LtrA"/>
    <property type="match status" value="1"/>
</dbReference>
<feature type="transmembrane region" description="Helical" evidence="1">
    <location>
        <begin position="48"/>
        <end position="70"/>
    </location>
</feature>
<evidence type="ECO:0000256" key="1">
    <source>
        <dbReference type="SAM" id="Phobius"/>
    </source>
</evidence>
<feature type="transmembrane region" description="Helical" evidence="1">
    <location>
        <begin position="341"/>
        <end position="361"/>
    </location>
</feature>
<dbReference type="AlphaFoldDB" id="A0A418WDK5"/>
<feature type="transmembrane region" description="Helical" evidence="1">
    <location>
        <begin position="237"/>
        <end position="260"/>
    </location>
</feature>
<dbReference type="EMBL" id="QYUK01000011">
    <property type="protein sequence ID" value="RJF88068.1"/>
    <property type="molecule type" value="Genomic_DNA"/>
</dbReference>
<evidence type="ECO:0000313" key="2">
    <source>
        <dbReference type="EMBL" id="RJF88068.1"/>
    </source>
</evidence>
<keyword evidence="3" id="KW-1185">Reference proteome</keyword>
<feature type="transmembrane region" description="Helical" evidence="1">
    <location>
        <begin position="315"/>
        <end position="334"/>
    </location>
</feature>
<dbReference type="InterPro" id="IPR010640">
    <property type="entry name" value="Low_temperature_requirement_A"/>
</dbReference>
<accession>A0A418WDK5</accession>
<dbReference type="PANTHER" id="PTHR36840:SF1">
    <property type="entry name" value="BLL5714 PROTEIN"/>
    <property type="match status" value="1"/>
</dbReference>